<comment type="caution">
    <text evidence="1">The sequence shown here is derived from an EMBL/GenBank/DDBJ whole genome shotgun (WGS) entry which is preliminary data.</text>
</comment>
<dbReference type="InterPro" id="IPR006311">
    <property type="entry name" value="TAT_signal"/>
</dbReference>
<dbReference type="SUPFAM" id="SSF56219">
    <property type="entry name" value="DNase I-like"/>
    <property type="match status" value="1"/>
</dbReference>
<accession>A0ABP5K8Y9</accession>
<dbReference type="InterPro" id="IPR036691">
    <property type="entry name" value="Endo/exonu/phosph_ase_sf"/>
</dbReference>
<evidence type="ECO:0008006" key="3">
    <source>
        <dbReference type="Google" id="ProtNLM"/>
    </source>
</evidence>
<dbReference type="PROSITE" id="PS51318">
    <property type="entry name" value="TAT"/>
    <property type="match status" value="1"/>
</dbReference>
<dbReference type="RefSeq" id="WP_344291074.1">
    <property type="nucleotide sequence ID" value="NZ_BAAAPF010000120.1"/>
</dbReference>
<protein>
    <recommendedName>
        <fullName evidence="3">Endonuclease/exonuclease/phosphatase family protein</fullName>
    </recommendedName>
</protein>
<sequence>MDGITRRRALGLGGAAVAGTAGALAAAGRADAADGWKRLVVVTANIGRKNPGQRERAIRDVRHAVTVDGRLTKPLVGWQEIGEGDGDNREPRWINQYFGTAYRNIFEYDDSAHRVPMSIPRAYDILDRRETFVHGGKAGVSPHRVITEAVLARADDPRLRFVFANTHYVAGAFNGKQDPYEAWRDDMWRRHFRKHRDGVLGYWRARGFPVIWTGDVNRNPMPLLLPNHEKRAFGRGIDQIGWVPGTNGTQVRLRWTKVVPMYVDGHDARVAVMQVRRV</sequence>
<dbReference type="Proteomes" id="UP001500443">
    <property type="component" value="Unassembled WGS sequence"/>
</dbReference>
<keyword evidence="2" id="KW-1185">Reference proteome</keyword>
<gene>
    <name evidence="1" type="ORF">GCM10009802_36720</name>
</gene>
<organism evidence="1 2">
    <name type="scientific">Streptomyces synnematoformans</name>
    <dbReference type="NCBI Taxonomy" id="415721"/>
    <lineage>
        <taxon>Bacteria</taxon>
        <taxon>Bacillati</taxon>
        <taxon>Actinomycetota</taxon>
        <taxon>Actinomycetes</taxon>
        <taxon>Kitasatosporales</taxon>
        <taxon>Streptomycetaceae</taxon>
        <taxon>Streptomyces</taxon>
    </lineage>
</organism>
<name>A0ABP5K8Y9_9ACTN</name>
<proteinExistence type="predicted"/>
<reference evidence="2" key="1">
    <citation type="journal article" date="2019" name="Int. J. Syst. Evol. Microbiol.">
        <title>The Global Catalogue of Microorganisms (GCM) 10K type strain sequencing project: providing services to taxonomists for standard genome sequencing and annotation.</title>
        <authorList>
            <consortium name="The Broad Institute Genomics Platform"/>
            <consortium name="The Broad Institute Genome Sequencing Center for Infectious Disease"/>
            <person name="Wu L."/>
            <person name="Ma J."/>
        </authorList>
    </citation>
    <scope>NUCLEOTIDE SEQUENCE [LARGE SCALE GENOMIC DNA]</scope>
    <source>
        <strain evidence="2">JCM 15481</strain>
    </source>
</reference>
<dbReference type="EMBL" id="BAAAPF010000120">
    <property type="protein sequence ID" value="GAA2129007.1"/>
    <property type="molecule type" value="Genomic_DNA"/>
</dbReference>
<evidence type="ECO:0000313" key="1">
    <source>
        <dbReference type="EMBL" id="GAA2129007.1"/>
    </source>
</evidence>
<evidence type="ECO:0000313" key="2">
    <source>
        <dbReference type="Proteomes" id="UP001500443"/>
    </source>
</evidence>